<name>A0A2S0KFG0_9ACTN</name>
<gene>
    <name evidence="4" type="ORF">C6V83_09075</name>
</gene>
<dbReference type="PROSITE" id="PS00903">
    <property type="entry name" value="CYT_DCMP_DEAMINASES_1"/>
    <property type="match status" value="1"/>
</dbReference>
<dbReference type="CDD" id="cd01285">
    <property type="entry name" value="nucleoside_deaminase"/>
    <property type="match status" value="1"/>
</dbReference>
<feature type="domain" description="CMP/dCMP-type deaminase" evidence="3">
    <location>
        <begin position="16"/>
        <end position="118"/>
    </location>
</feature>
<protein>
    <submittedName>
        <fullName evidence="4">tRNA-specific adenosine deaminase</fullName>
    </submittedName>
</protein>
<evidence type="ECO:0000256" key="1">
    <source>
        <dbReference type="ARBA" id="ARBA00022723"/>
    </source>
</evidence>
<dbReference type="EMBL" id="CP027433">
    <property type="protein sequence ID" value="AVM00404.1"/>
    <property type="molecule type" value="Genomic_DNA"/>
</dbReference>
<dbReference type="InterPro" id="IPR016193">
    <property type="entry name" value="Cytidine_deaminase-like"/>
</dbReference>
<dbReference type="Pfam" id="PF00383">
    <property type="entry name" value="dCMP_cyt_deam_1"/>
    <property type="match status" value="1"/>
</dbReference>
<accession>A0A2S0KFG0</accession>
<dbReference type="SUPFAM" id="SSF53927">
    <property type="entry name" value="Cytidine deaminase-like"/>
    <property type="match status" value="1"/>
</dbReference>
<proteinExistence type="predicted"/>
<keyword evidence="2" id="KW-0862">Zinc</keyword>
<reference evidence="4 5" key="1">
    <citation type="submission" date="2018-03" db="EMBL/GenBank/DDBJ databases">
        <title>Characteristics and genome of n-alkane degrading marine bacteria Gordonia iterans isolated from crude oil contaminated in Tae-an, South Korea.</title>
        <authorList>
            <person name="Lee S.-S."/>
            <person name="Kim H."/>
        </authorList>
    </citation>
    <scope>NUCLEOTIDE SEQUENCE [LARGE SCALE GENOMIC DNA]</scope>
    <source>
        <strain evidence="4 5">Co17</strain>
    </source>
</reference>
<evidence type="ECO:0000313" key="4">
    <source>
        <dbReference type="EMBL" id="AVM00404.1"/>
    </source>
</evidence>
<dbReference type="AlphaFoldDB" id="A0A2S0KFG0"/>
<dbReference type="Gene3D" id="3.40.140.10">
    <property type="entry name" value="Cytidine Deaminase, domain 2"/>
    <property type="match status" value="1"/>
</dbReference>
<keyword evidence="1" id="KW-0479">Metal-binding</keyword>
<dbReference type="KEGG" id="git:C6V83_09075"/>
<dbReference type="GO" id="GO:0008270">
    <property type="term" value="F:zinc ion binding"/>
    <property type="evidence" value="ECO:0007669"/>
    <property type="project" value="InterPro"/>
</dbReference>
<evidence type="ECO:0000259" key="3">
    <source>
        <dbReference type="PROSITE" id="PS51747"/>
    </source>
</evidence>
<keyword evidence="5" id="KW-1185">Reference proteome</keyword>
<dbReference type="InterPro" id="IPR016192">
    <property type="entry name" value="APOBEC/CMP_deaminase_Zn-bd"/>
</dbReference>
<dbReference type="Proteomes" id="UP000239814">
    <property type="component" value="Chromosome"/>
</dbReference>
<evidence type="ECO:0000313" key="5">
    <source>
        <dbReference type="Proteomes" id="UP000239814"/>
    </source>
</evidence>
<dbReference type="InterPro" id="IPR002125">
    <property type="entry name" value="CMP_dCMP_dom"/>
</dbReference>
<dbReference type="RefSeq" id="WP_105942132.1">
    <property type="nucleotide sequence ID" value="NZ_CP027433.1"/>
</dbReference>
<evidence type="ECO:0000256" key="2">
    <source>
        <dbReference type="ARBA" id="ARBA00022833"/>
    </source>
</evidence>
<dbReference type="PROSITE" id="PS51747">
    <property type="entry name" value="CYT_DCMP_DEAMINASES_2"/>
    <property type="match status" value="1"/>
</dbReference>
<organism evidence="4 5">
    <name type="scientific">Gordonia iterans</name>
    <dbReference type="NCBI Taxonomy" id="1004901"/>
    <lineage>
        <taxon>Bacteria</taxon>
        <taxon>Bacillati</taxon>
        <taxon>Actinomycetota</taxon>
        <taxon>Actinomycetes</taxon>
        <taxon>Mycobacteriales</taxon>
        <taxon>Gordoniaceae</taxon>
        <taxon>Gordonia</taxon>
    </lineage>
</organism>
<sequence>MSGTDRVRRLLEVICDEVVPLTREGVAAGNKIFGAAIVRKDDLSTVVAATNNEIENPLWHGEIHAIKRFYELPGRPAVADCLLLATHEPCSLCLSGIAWAGFDEFAYLFSHRDSAESFAIPYDIAILKEVYAVPDPDRAAAAPDRDLYNRENAFFVSADLMPPARAAFPELLAGLEETYAELSASYQRSKGSGNIALA</sequence>
<dbReference type="OrthoDB" id="9802676at2"/>
<dbReference type="GO" id="GO:0016787">
    <property type="term" value="F:hydrolase activity"/>
    <property type="evidence" value="ECO:0007669"/>
    <property type="project" value="InterPro"/>
</dbReference>